<gene>
    <name evidence="4" type="ORF">COY52_11595</name>
</gene>
<reference evidence="5" key="1">
    <citation type="submission" date="2017-09" db="EMBL/GenBank/DDBJ databases">
        <title>Depth-based differentiation of microbial function through sediment-hosted aquifers and enrichment of novel symbionts in the deep terrestrial subsurface.</title>
        <authorList>
            <person name="Probst A.J."/>
            <person name="Ladd B."/>
            <person name="Jarett J.K."/>
            <person name="Geller-Mcgrath D.E."/>
            <person name="Sieber C.M.K."/>
            <person name="Emerson J.B."/>
            <person name="Anantharaman K."/>
            <person name="Thomas B.C."/>
            <person name="Malmstrom R."/>
            <person name="Stieglmeier M."/>
            <person name="Klingl A."/>
            <person name="Woyke T."/>
            <person name="Ryan C.M."/>
            <person name="Banfield J.F."/>
        </authorList>
    </citation>
    <scope>NUCLEOTIDE SEQUENCE [LARGE SCALE GENOMIC DNA]</scope>
</reference>
<evidence type="ECO:0000313" key="4">
    <source>
        <dbReference type="EMBL" id="PIZ14641.1"/>
    </source>
</evidence>
<dbReference type="Gene3D" id="3.40.50.300">
    <property type="entry name" value="P-loop containing nucleotide triphosphate hydrolases"/>
    <property type="match status" value="1"/>
</dbReference>
<dbReference type="GO" id="GO:0005524">
    <property type="term" value="F:ATP binding"/>
    <property type="evidence" value="ECO:0007669"/>
    <property type="project" value="UniProtKB-KW"/>
</dbReference>
<sequence length="238" mass="25943">MVIKTENLKKNFGGVKALDGLNLEIKEGELYGLLGPNGSGKTTLIRIIVGVLLPTSGTISVMGSANPFKKAAQIGYMNQSESLYIDLTVRENISFFGALYGVERNALKKKITELLDLLELSDKADELVGNLSGGTKKRVSLACALAHSPKLLLLDEPTVGIDPALRVSFWDYFNRLAKEGVTILISSHQMDEAEKCARLGFLREGKLLTEGRPGEIRSMTGKETLEEAFLELIRTSGK</sequence>
<evidence type="ECO:0000256" key="1">
    <source>
        <dbReference type="ARBA" id="ARBA00022741"/>
    </source>
</evidence>
<organism evidence="4 5">
    <name type="scientific">Candidatus Desantisbacteria bacterium CG_4_10_14_0_8_um_filter_48_22</name>
    <dbReference type="NCBI Taxonomy" id="1974543"/>
    <lineage>
        <taxon>Bacteria</taxon>
        <taxon>Candidatus Desantisiibacteriota</taxon>
    </lineage>
</organism>
<dbReference type="PROSITE" id="PS50893">
    <property type="entry name" value="ABC_TRANSPORTER_2"/>
    <property type="match status" value="1"/>
</dbReference>
<feature type="domain" description="ABC transporter" evidence="3">
    <location>
        <begin position="3"/>
        <end position="229"/>
    </location>
</feature>
<comment type="caution">
    <text evidence="4">The sequence shown here is derived from an EMBL/GenBank/DDBJ whole genome shotgun (WGS) entry which is preliminary data.</text>
</comment>
<name>A0A2M7S508_9BACT</name>
<dbReference type="SUPFAM" id="SSF52540">
    <property type="entry name" value="P-loop containing nucleoside triphosphate hydrolases"/>
    <property type="match status" value="1"/>
</dbReference>
<evidence type="ECO:0000313" key="5">
    <source>
        <dbReference type="Proteomes" id="UP000229307"/>
    </source>
</evidence>
<keyword evidence="1" id="KW-0547">Nucleotide-binding</keyword>
<dbReference type="InterPro" id="IPR027417">
    <property type="entry name" value="P-loop_NTPase"/>
</dbReference>
<dbReference type="AlphaFoldDB" id="A0A2M7S508"/>
<dbReference type="InterPro" id="IPR003439">
    <property type="entry name" value="ABC_transporter-like_ATP-bd"/>
</dbReference>
<accession>A0A2M7S508</accession>
<evidence type="ECO:0000256" key="2">
    <source>
        <dbReference type="ARBA" id="ARBA00022840"/>
    </source>
</evidence>
<evidence type="ECO:0000259" key="3">
    <source>
        <dbReference type="PROSITE" id="PS50893"/>
    </source>
</evidence>
<dbReference type="InterPro" id="IPR003593">
    <property type="entry name" value="AAA+_ATPase"/>
</dbReference>
<dbReference type="SMART" id="SM00382">
    <property type="entry name" value="AAA"/>
    <property type="match status" value="1"/>
</dbReference>
<keyword evidence="2 4" id="KW-0067">ATP-binding</keyword>
<proteinExistence type="predicted"/>
<dbReference type="PANTHER" id="PTHR43038">
    <property type="entry name" value="ATP-BINDING CASSETTE, SUB-FAMILY H, MEMBER 1"/>
    <property type="match status" value="1"/>
</dbReference>
<protein>
    <submittedName>
        <fullName evidence="4">ABC transporter ATP-binding protein</fullName>
    </submittedName>
</protein>
<dbReference type="Pfam" id="PF00005">
    <property type="entry name" value="ABC_tran"/>
    <property type="match status" value="1"/>
</dbReference>
<dbReference type="CDD" id="cd03230">
    <property type="entry name" value="ABC_DR_subfamily_A"/>
    <property type="match status" value="1"/>
</dbReference>
<dbReference type="GO" id="GO:0016887">
    <property type="term" value="F:ATP hydrolysis activity"/>
    <property type="evidence" value="ECO:0007669"/>
    <property type="project" value="InterPro"/>
</dbReference>
<dbReference type="EMBL" id="PFMR01000321">
    <property type="protein sequence ID" value="PIZ14641.1"/>
    <property type="molecule type" value="Genomic_DNA"/>
</dbReference>
<dbReference type="Proteomes" id="UP000229307">
    <property type="component" value="Unassembled WGS sequence"/>
</dbReference>
<dbReference type="PANTHER" id="PTHR43038:SF3">
    <property type="entry name" value="ABC TRANSPORTER G FAMILY MEMBER 20 ISOFORM X1"/>
    <property type="match status" value="1"/>
</dbReference>